<name>A0A8J1U4L8_OWEFU</name>
<protein>
    <recommendedName>
        <fullName evidence="3">Carboxylic ester hydrolase</fullName>
        <ecNumber evidence="3">3.1.1.-</ecNumber>
    </recommendedName>
</protein>
<dbReference type="PROSITE" id="PS00122">
    <property type="entry name" value="CARBOXYLESTERASE_B_1"/>
    <property type="match status" value="1"/>
</dbReference>
<dbReference type="GO" id="GO:0016787">
    <property type="term" value="F:hydrolase activity"/>
    <property type="evidence" value="ECO:0007669"/>
    <property type="project" value="UniProtKB-KW"/>
</dbReference>
<comment type="caution">
    <text evidence="4">The sequence shown here is derived from an EMBL/GenBank/DDBJ whole genome shotgun (WGS) entry which is preliminary data.</text>
</comment>
<dbReference type="EC" id="3.1.1.-" evidence="3"/>
<dbReference type="AlphaFoldDB" id="A0A8J1U4L8"/>
<evidence type="ECO:0000256" key="1">
    <source>
        <dbReference type="ARBA" id="ARBA00005964"/>
    </source>
</evidence>
<evidence type="ECO:0000256" key="2">
    <source>
        <dbReference type="ARBA" id="ARBA00022801"/>
    </source>
</evidence>
<dbReference type="Gene3D" id="3.40.50.1820">
    <property type="entry name" value="alpha/beta hydrolase"/>
    <property type="match status" value="1"/>
</dbReference>
<dbReference type="Pfam" id="PF00135">
    <property type="entry name" value="COesterase"/>
    <property type="match status" value="1"/>
</dbReference>
<evidence type="ECO:0000313" key="4">
    <source>
        <dbReference type="EMBL" id="CAH1791873.1"/>
    </source>
</evidence>
<dbReference type="Proteomes" id="UP000749559">
    <property type="component" value="Unassembled WGS sequence"/>
</dbReference>
<reference evidence="4" key="1">
    <citation type="submission" date="2022-03" db="EMBL/GenBank/DDBJ databases">
        <authorList>
            <person name="Martin C."/>
        </authorList>
    </citation>
    <scope>NUCLEOTIDE SEQUENCE</scope>
</reference>
<accession>A0A8J1U4L8</accession>
<dbReference type="OrthoDB" id="19653at2759"/>
<comment type="similarity">
    <text evidence="1 3">Belongs to the type-B carboxylesterase/lipase family.</text>
</comment>
<dbReference type="InterPro" id="IPR029058">
    <property type="entry name" value="AB_hydrolase_fold"/>
</dbReference>
<proteinExistence type="inferred from homology"/>
<feature type="non-terminal residue" evidence="4">
    <location>
        <position position="1"/>
    </location>
</feature>
<evidence type="ECO:0000313" key="5">
    <source>
        <dbReference type="Proteomes" id="UP000749559"/>
    </source>
</evidence>
<dbReference type="InterPro" id="IPR051093">
    <property type="entry name" value="Neuroligin/BSAL"/>
</dbReference>
<keyword evidence="2 3" id="KW-0378">Hydrolase</keyword>
<sequence>IKITCYTDTICDILSKNFNRDVQKHRAIREMKFLILAGVIFSICESRNVTVNTTYGLLRGEVKTIPGEYPEGTMNNITITQFLGVPFAKAPINELRWKAPVEQDSWTGVKDALNYGNICWQAYRPDFEMSEDCLVLNIWVPGDVPVDDMMKLNLSVMLYIHGGSFQSGTGNSRDIMGGYMAHDNNVVMVTVNYRLGVLGFLSTEDTVAEGNYGLLDNIMALRWVKDNIKYFGGNPNSVTIFGESAGAAAVSHLMLSPMATGLFQRGITQSGVATAFWAVARDYLRELTHMLGDKLTCENSNSEALIKCLREKNPQEIINATIQLNTEIQLSRNDTQSIFLPRIDGKVLNDDPLKLLQSGDFYPYDYMTGVTSHEGWMMWYITAQGVAKPLQNGINSTDFDILTKYWMRFLQHPSQWEKVSKAIKLTYDVYTNQGESIERSKAYVDSMTDSTWAADNERFVKLYSKKSKNVYNYYFSPRVSYDQRVLNYPQPVPDWVLASHADDIPFVFGKTKYTWYDVTTNEERALSDVVMKAWANFAKNGDPGVVAGVTWPKFTEESPTYLDLTTPVTNITTIESFLPRKMSFWQDLVWPLLDQPNKCTDQPTGTPITDAPSNTSQSIHYFIYSTILLQLGLILQWKLQ</sequence>
<organism evidence="4 5">
    <name type="scientific">Owenia fusiformis</name>
    <name type="common">Polychaete worm</name>
    <dbReference type="NCBI Taxonomy" id="6347"/>
    <lineage>
        <taxon>Eukaryota</taxon>
        <taxon>Metazoa</taxon>
        <taxon>Spiralia</taxon>
        <taxon>Lophotrochozoa</taxon>
        <taxon>Annelida</taxon>
        <taxon>Polychaeta</taxon>
        <taxon>Sedentaria</taxon>
        <taxon>Canalipalpata</taxon>
        <taxon>Sabellida</taxon>
        <taxon>Oweniida</taxon>
        <taxon>Oweniidae</taxon>
        <taxon>Owenia</taxon>
    </lineage>
</organism>
<dbReference type="PANTHER" id="PTHR43903">
    <property type="entry name" value="NEUROLIGIN"/>
    <property type="match status" value="1"/>
</dbReference>
<evidence type="ECO:0000256" key="3">
    <source>
        <dbReference type="RuleBase" id="RU361235"/>
    </source>
</evidence>
<keyword evidence="5" id="KW-1185">Reference proteome</keyword>
<dbReference type="SUPFAM" id="SSF53474">
    <property type="entry name" value="alpha/beta-Hydrolases"/>
    <property type="match status" value="1"/>
</dbReference>
<gene>
    <name evidence="4" type="ORF">OFUS_LOCUS16912</name>
</gene>
<dbReference type="InterPro" id="IPR002018">
    <property type="entry name" value="CarbesteraseB"/>
</dbReference>
<dbReference type="EMBL" id="CAIIXF020000008">
    <property type="protein sequence ID" value="CAH1791873.1"/>
    <property type="molecule type" value="Genomic_DNA"/>
</dbReference>
<dbReference type="InterPro" id="IPR019826">
    <property type="entry name" value="Carboxylesterase_B_AS"/>
</dbReference>